<name>A0A238UTF7_HALVU</name>
<proteinExistence type="predicted"/>
<reference evidence="1 2" key="1">
    <citation type="submission" date="2017-06" db="EMBL/GenBank/DDBJ databases">
        <authorList>
            <person name="Kim H.J."/>
            <person name="Triplett B.A."/>
        </authorList>
    </citation>
    <scope>NUCLEOTIDE SEQUENCE [LARGE SCALE GENOMIC DNA]</scope>
    <source>
        <strain evidence="1 2">DSM 8800</strain>
    </source>
</reference>
<dbReference type="RefSeq" id="WP_089383310.1">
    <property type="nucleotide sequence ID" value="NZ_FZNQ01000001.1"/>
</dbReference>
<organism evidence="1 2">
    <name type="scientific">Halorubrum vacuolatum</name>
    <name type="common">Natronobacterium vacuolatum</name>
    <dbReference type="NCBI Taxonomy" id="63740"/>
    <lineage>
        <taxon>Archaea</taxon>
        <taxon>Methanobacteriati</taxon>
        <taxon>Methanobacteriota</taxon>
        <taxon>Stenosarchaea group</taxon>
        <taxon>Halobacteria</taxon>
        <taxon>Halobacteriales</taxon>
        <taxon>Haloferacaceae</taxon>
        <taxon>Halorubrum</taxon>
    </lineage>
</organism>
<dbReference type="Proteomes" id="UP000198397">
    <property type="component" value="Unassembled WGS sequence"/>
</dbReference>
<evidence type="ECO:0000313" key="2">
    <source>
        <dbReference type="Proteomes" id="UP000198397"/>
    </source>
</evidence>
<dbReference type="OrthoDB" id="304708at2157"/>
<dbReference type="AlphaFoldDB" id="A0A238UTF7"/>
<evidence type="ECO:0000313" key="1">
    <source>
        <dbReference type="EMBL" id="SNR25211.1"/>
    </source>
</evidence>
<gene>
    <name evidence="1" type="ORF">SAMN06264855_101341</name>
</gene>
<sequence length="420" mass="46565">MKRTRRAVLGAGLVAGLAGCLGAEGVRYPDEYAGDAAVDAVDAPENDEAIDASADDGRDNEALAEATRRVVDDALWFATEYPEAVETYLEAVGGVVSEIDAVREAVEEDEAVDVEQAEGLEAVGMAAAETAGDALEPHFGPRGRIEQRTERHVTVLKEFARRDDVDRFLEEIDRMRRTFGGMATDAYVDEQFSRDPIHNRLLNRMLYPLPVDSDDRREVREGTLIELAVASEGLTTYVGLPYDDEFSREQRPRIYGSPIGGDRREEIRARFGPVVRPGDRTAELFVVFAERPQPDEDPDEVFEGWPEDLDGVPVYVQRYPDAETAADHLDAIAVDARTEDDEPIDPGVSRTEGPDAATHWHRIYHHEAQGERYAFDEHAGVQYGYVVRAGEFLLPTGFSGDAWEERAGWQGPLADGWVVT</sequence>
<keyword evidence="2" id="KW-1185">Reference proteome</keyword>
<accession>A0A238UTF7</accession>
<protein>
    <submittedName>
        <fullName evidence="1">Uncharacterized protein</fullName>
    </submittedName>
</protein>
<dbReference type="EMBL" id="FZNQ01000001">
    <property type="protein sequence ID" value="SNR25211.1"/>
    <property type="molecule type" value="Genomic_DNA"/>
</dbReference>
<dbReference type="PROSITE" id="PS51257">
    <property type="entry name" value="PROKAR_LIPOPROTEIN"/>
    <property type="match status" value="1"/>
</dbReference>